<reference evidence="2 3" key="1">
    <citation type="journal article" date="2019" name="bioRxiv">
        <title>Bacteria contribute to plant secondary compound degradation in a generalist herbivore system.</title>
        <authorList>
            <person name="Francoeur C.B."/>
            <person name="Khadempour L."/>
            <person name="Moreira-Soto R.D."/>
            <person name="Gotting K."/>
            <person name="Book A.J."/>
            <person name="Pinto-Tomas A.A."/>
            <person name="Keefover-Ring K."/>
            <person name="Currie C.R."/>
        </authorList>
    </citation>
    <scope>NUCLEOTIDE SEQUENCE [LARGE SCALE GENOMIC DNA]</scope>
    <source>
        <strain evidence="2">Acro-835</strain>
    </source>
</reference>
<evidence type="ECO:0000256" key="1">
    <source>
        <dbReference type="SAM" id="Phobius"/>
    </source>
</evidence>
<keyword evidence="1" id="KW-0472">Membrane</keyword>
<dbReference type="EMBL" id="VWXF01000008">
    <property type="protein sequence ID" value="NIF23487.1"/>
    <property type="molecule type" value="Genomic_DNA"/>
</dbReference>
<evidence type="ECO:0000313" key="3">
    <source>
        <dbReference type="Proteomes" id="UP001515683"/>
    </source>
</evidence>
<gene>
    <name evidence="2" type="ORF">F3J40_18055</name>
</gene>
<keyword evidence="1" id="KW-0812">Transmembrane</keyword>
<keyword evidence="1" id="KW-1133">Transmembrane helix</keyword>
<protein>
    <recommendedName>
        <fullName evidence="4">Holin</fullName>
    </recommendedName>
</protein>
<accession>A0ABX0REK3</accession>
<feature type="transmembrane region" description="Helical" evidence="1">
    <location>
        <begin position="80"/>
        <end position="98"/>
    </location>
</feature>
<evidence type="ECO:0000313" key="2">
    <source>
        <dbReference type="EMBL" id="NIF23487.1"/>
    </source>
</evidence>
<name>A0ABX0REK3_9GAMM</name>
<comment type="caution">
    <text evidence="2">The sequence shown here is derived from an EMBL/GenBank/DDBJ whole genome shotgun (WGS) entry which is preliminary data.</text>
</comment>
<dbReference type="InterPro" id="IPR057700">
    <property type="entry name" value="DUF7940"/>
</dbReference>
<dbReference type="Pfam" id="PF25612">
    <property type="entry name" value="DUF7940"/>
    <property type="match status" value="1"/>
</dbReference>
<dbReference type="RefSeq" id="WP_167016780.1">
    <property type="nucleotide sequence ID" value="NZ_VWXF01000008.1"/>
</dbReference>
<keyword evidence="3" id="KW-1185">Reference proteome</keyword>
<sequence length="115" mass="13061">MRWLFFLIAVLLLIIVVLLLQRFTTLQFVAHARLLFRTWSVWLASLGSVLSAWVQSFPSSALDAWNQLPEEVKAILPHNYLGFIGAFMVAMGVIAQFVRQKNLQLGKPVPPEEKP</sequence>
<proteinExistence type="predicted"/>
<organism evidence="2 3">
    <name type="scientific">Candidatus Pantoea multigeneris</name>
    <dbReference type="NCBI Taxonomy" id="2608357"/>
    <lineage>
        <taxon>Bacteria</taxon>
        <taxon>Pseudomonadati</taxon>
        <taxon>Pseudomonadota</taxon>
        <taxon>Gammaproteobacteria</taxon>
        <taxon>Enterobacterales</taxon>
        <taxon>Erwiniaceae</taxon>
        <taxon>Pantoea</taxon>
    </lineage>
</organism>
<dbReference type="Proteomes" id="UP001515683">
    <property type="component" value="Unassembled WGS sequence"/>
</dbReference>
<evidence type="ECO:0008006" key="4">
    <source>
        <dbReference type="Google" id="ProtNLM"/>
    </source>
</evidence>